<evidence type="ECO:0000259" key="9">
    <source>
        <dbReference type="Pfam" id="PF03828"/>
    </source>
</evidence>
<comment type="cofactor">
    <cofactor evidence="1">
        <name>Mn(2+)</name>
        <dbReference type="ChEBI" id="CHEBI:29035"/>
    </cofactor>
</comment>
<dbReference type="PANTHER" id="PTHR12271">
    <property type="entry name" value="POLY A POLYMERASE CID PAP -RELATED"/>
    <property type="match status" value="1"/>
</dbReference>
<feature type="compositionally biased region" description="Low complexity" evidence="8">
    <location>
        <begin position="459"/>
        <end position="473"/>
    </location>
</feature>
<feature type="compositionally biased region" description="Polar residues" evidence="8">
    <location>
        <begin position="981"/>
        <end position="993"/>
    </location>
</feature>
<feature type="domain" description="PAP-associated" evidence="9">
    <location>
        <begin position="344"/>
        <end position="399"/>
    </location>
</feature>
<dbReference type="Gene3D" id="3.30.460.10">
    <property type="entry name" value="Beta Polymerase, domain 2"/>
    <property type="match status" value="1"/>
</dbReference>
<dbReference type="SUPFAM" id="SSF81301">
    <property type="entry name" value="Nucleotidyltransferase"/>
    <property type="match status" value="1"/>
</dbReference>
<dbReference type="GO" id="GO:0046872">
    <property type="term" value="F:metal ion binding"/>
    <property type="evidence" value="ECO:0007669"/>
    <property type="project" value="UniProtKB-KW"/>
</dbReference>
<comment type="similarity">
    <text evidence="3">Belongs to the DNA polymerase type-B-like family.</text>
</comment>
<dbReference type="Gene3D" id="1.10.1410.10">
    <property type="match status" value="1"/>
</dbReference>
<evidence type="ECO:0000259" key="10">
    <source>
        <dbReference type="Pfam" id="PF22600"/>
    </source>
</evidence>
<feature type="compositionally biased region" description="Basic and acidic residues" evidence="8">
    <location>
        <begin position="52"/>
        <end position="70"/>
    </location>
</feature>
<keyword evidence="6" id="KW-0479">Metal-binding</keyword>
<feature type="compositionally biased region" description="Polar residues" evidence="8">
    <location>
        <begin position="845"/>
        <end position="860"/>
    </location>
</feature>
<feature type="domain" description="Poly(A) RNA polymerase mitochondrial-like central palm" evidence="10">
    <location>
        <begin position="123"/>
        <end position="254"/>
    </location>
</feature>
<dbReference type="Proteomes" id="UP001166286">
    <property type="component" value="Unassembled WGS sequence"/>
</dbReference>
<dbReference type="SUPFAM" id="SSF81631">
    <property type="entry name" value="PAP/OAS1 substrate-binding domain"/>
    <property type="match status" value="1"/>
</dbReference>
<evidence type="ECO:0000256" key="3">
    <source>
        <dbReference type="ARBA" id="ARBA00008593"/>
    </source>
</evidence>
<sequence length="1144" mass="128889">MPQKEDLDNFAQKLASIPRPNLSSHHSSSLPSTPYQQARKISFGARSPSPEKLTRDVSPKSNHSETENGLRSRSKAPSIAGCKYETGMAFSRRRIPYSIGGDQLERAKAPPKKFLNPDEEGKLSGDMRELYDRILPSPESDQRRADFVQKLDRILNEQWPGNNIKVHVFGSSGNKLCTNESDVDICITTPFKALERVCLLASALDDHGMQRVVCVPHAKVPIVKFWDPELKLACDMNVNNTLALENTRMIKTYVDIDDRVRPLAMIIKRWTKRRVLNDAALGGTLSSYTWICLILNFLQTRNPPILPTLHKKPHQRQAGADGEHSTWDDNVEHYRSFGLPNKETLGELLFNFFRYYAYDMEYEKKVVSVREGKLISKEAKKWHLMQNNRLCVEEPFNTERNLGNTADDTSFRGIHLELRRAFELVKEAKLEECLEEYIFPATEEKIWEKPPSKPPPVLTRSRSQSQSSRGTRGVYNNRGSRHGQYGNRAHGGHPSRRASSAAAMNKLAGPQIGLQNIMGLSRDQSIQAQFDQLRLHEHLYNEFQLLQAREQDLRLRQAQTQMQAQMQVQRSGEPVPISQQPARDQAHWMALNHQIPLTAPLRGGQYFHPFPYPQVPGTPQQNVHTQPSSPSMKHALPDLRRSMQRSSAADSSSSNHRSHSQPARQSVSLAAAAQNAPPIPMNNQAFLQYQQLRQQHQLVNALEVAQAQGLHRATEMPMYQDPRRMPVDQHYEEAIPKEYMGYWVNDSPPPRHYMEDPNHRMAPSNELHPRVRGVPHTFGRLRNASRSPSPSPAVHLRDRSFTASSAPPLPAQSRYDRVQIPGPHTSGPVIVNGSDVWRIPDYTMPDSSSHTTTISEATSGSDDRPYENPVTIDETPASQVFEDTFAANGHNHYFYAQQTPEHHRMPINNRNGTYDSTVRHAAPPKHEFVGTYRTGQRAERVGRPAGGLGIQFGEHEYTHPSVRANGVPPVDHTYGISTASKVETKPEASNSRPENLPPTNPLLSPVRESRTPSPTARRSHAVVPEVPYSTGRLGKLDLHIPTYAEIERVRREKQNFASAQKLNGVRSSHFEQSAKAPEMPLSPKAQHVNAHSPKSPKANFQQPQVNGWQQQSSKKGKKNRSRPSSGQMIANEPLPVNEAERKGG</sequence>
<evidence type="ECO:0000313" key="11">
    <source>
        <dbReference type="EMBL" id="KAK0513065.1"/>
    </source>
</evidence>
<keyword evidence="12" id="KW-1185">Reference proteome</keyword>
<feature type="region of interest" description="Disordered" evidence="8">
    <location>
        <begin position="448"/>
        <end position="503"/>
    </location>
</feature>
<evidence type="ECO:0000256" key="8">
    <source>
        <dbReference type="SAM" id="MobiDB-lite"/>
    </source>
</evidence>
<dbReference type="Pfam" id="PF22600">
    <property type="entry name" value="MTPAP-like_central"/>
    <property type="match status" value="1"/>
</dbReference>
<evidence type="ECO:0000256" key="2">
    <source>
        <dbReference type="ARBA" id="ARBA00001946"/>
    </source>
</evidence>
<dbReference type="GO" id="GO:1990817">
    <property type="term" value="F:poly(A) RNA polymerase activity"/>
    <property type="evidence" value="ECO:0007669"/>
    <property type="project" value="UniProtKB-EC"/>
</dbReference>
<dbReference type="GO" id="GO:0031123">
    <property type="term" value="P:RNA 3'-end processing"/>
    <property type="evidence" value="ECO:0007669"/>
    <property type="project" value="TreeGrafter"/>
</dbReference>
<feature type="compositionally biased region" description="Low complexity" evidence="8">
    <location>
        <begin position="644"/>
        <end position="655"/>
    </location>
</feature>
<dbReference type="PANTHER" id="PTHR12271:SF113">
    <property type="entry name" value="POLY(A) RNA POLYMERASE CID11"/>
    <property type="match status" value="1"/>
</dbReference>
<protein>
    <recommendedName>
        <fullName evidence="4">polynucleotide adenylyltransferase</fullName>
        <ecNumber evidence="4">2.7.7.19</ecNumber>
    </recommendedName>
</protein>
<name>A0AA39R3F4_9LECA</name>
<dbReference type="GO" id="GO:0010605">
    <property type="term" value="P:negative regulation of macromolecule metabolic process"/>
    <property type="evidence" value="ECO:0007669"/>
    <property type="project" value="UniProtKB-ARBA"/>
</dbReference>
<accession>A0AA39R3F4</accession>
<dbReference type="AlphaFoldDB" id="A0AA39R3F4"/>
<feature type="compositionally biased region" description="Polar residues" evidence="8">
    <location>
        <begin position="617"/>
        <end position="631"/>
    </location>
</feature>
<keyword evidence="5" id="KW-0808">Transferase</keyword>
<gene>
    <name evidence="11" type="ORF">JMJ35_004051</name>
</gene>
<proteinExistence type="inferred from homology"/>
<keyword evidence="7" id="KW-0460">Magnesium</keyword>
<dbReference type="EC" id="2.7.7.19" evidence="4"/>
<dbReference type="InterPro" id="IPR043519">
    <property type="entry name" value="NT_sf"/>
</dbReference>
<feature type="compositionally biased region" description="Low complexity" evidence="8">
    <location>
        <begin position="22"/>
        <end position="32"/>
    </location>
</feature>
<feature type="region of interest" description="Disordered" evidence="8">
    <location>
        <begin position="1"/>
        <end position="78"/>
    </location>
</feature>
<evidence type="ECO:0000256" key="7">
    <source>
        <dbReference type="ARBA" id="ARBA00022842"/>
    </source>
</evidence>
<evidence type="ECO:0000256" key="5">
    <source>
        <dbReference type="ARBA" id="ARBA00022679"/>
    </source>
</evidence>
<feature type="region of interest" description="Disordered" evidence="8">
    <location>
        <begin position="981"/>
        <end position="1024"/>
    </location>
</feature>
<organism evidence="11 12">
    <name type="scientific">Cladonia borealis</name>
    <dbReference type="NCBI Taxonomy" id="184061"/>
    <lineage>
        <taxon>Eukaryota</taxon>
        <taxon>Fungi</taxon>
        <taxon>Dikarya</taxon>
        <taxon>Ascomycota</taxon>
        <taxon>Pezizomycotina</taxon>
        <taxon>Lecanoromycetes</taxon>
        <taxon>OSLEUM clade</taxon>
        <taxon>Lecanoromycetidae</taxon>
        <taxon>Lecanorales</taxon>
        <taxon>Lecanorineae</taxon>
        <taxon>Cladoniaceae</taxon>
        <taxon>Cladonia</taxon>
    </lineage>
</organism>
<evidence type="ECO:0000313" key="12">
    <source>
        <dbReference type="Proteomes" id="UP001166286"/>
    </source>
</evidence>
<dbReference type="InterPro" id="IPR054708">
    <property type="entry name" value="MTPAP-like_central"/>
</dbReference>
<dbReference type="InterPro" id="IPR002058">
    <property type="entry name" value="PAP_assoc"/>
</dbReference>
<dbReference type="Pfam" id="PF03828">
    <property type="entry name" value="PAP_assoc"/>
    <property type="match status" value="1"/>
</dbReference>
<evidence type="ECO:0000256" key="6">
    <source>
        <dbReference type="ARBA" id="ARBA00022723"/>
    </source>
</evidence>
<reference evidence="11" key="1">
    <citation type="submission" date="2023-03" db="EMBL/GenBank/DDBJ databases">
        <title>Complete genome of Cladonia borealis.</title>
        <authorList>
            <person name="Park H."/>
        </authorList>
    </citation>
    <scope>NUCLEOTIDE SEQUENCE</scope>
    <source>
        <strain evidence="11">ANT050790</strain>
    </source>
</reference>
<evidence type="ECO:0000256" key="4">
    <source>
        <dbReference type="ARBA" id="ARBA00012388"/>
    </source>
</evidence>
<comment type="cofactor">
    <cofactor evidence="2">
        <name>Mg(2+)</name>
        <dbReference type="ChEBI" id="CHEBI:18420"/>
    </cofactor>
</comment>
<dbReference type="CDD" id="cd05402">
    <property type="entry name" value="NT_PAP_TUTase"/>
    <property type="match status" value="1"/>
</dbReference>
<comment type="caution">
    <text evidence="11">The sequence shown here is derived from an EMBL/GenBank/DDBJ whole genome shotgun (WGS) entry which is preliminary data.</text>
</comment>
<feature type="region of interest" description="Disordered" evidence="8">
    <location>
        <begin position="1057"/>
        <end position="1144"/>
    </location>
</feature>
<feature type="compositionally biased region" description="Polar residues" evidence="8">
    <location>
        <begin position="1098"/>
        <end position="1111"/>
    </location>
</feature>
<dbReference type="EMBL" id="JAFEKC020000008">
    <property type="protein sequence ID" value="KAK0513065.1"/>
    <property type="molecule type" value="Genomic_DNA"/>
</dbReference>
<feature type="region of interest" description="Disordered" evidence="8">
    <location>
        <begin position="779"/>
        <end position="867"/>
    </location>
</feature>
<evidence type="ECO:0000256" key="1">
    <source>
        <dbReference type="ARBA" id="ARBA00001936"/>
    </source>
</evidence>
<feature type="region of interest" description="Disordered" evidence="8">
    <location>
        <begin position="610"/>
        <end position="672"/>
    </location>
</feature>